<evidence type="ECO:0000256" key="6">
    <source>
        <dbReference type="ARBA" id="ARBA00023163"/>
    </source>
</evidence>
<dbReference type="PANTHER" id="PTHR33202">
    <property type="entry name" value="ZINC UPTAKE REGULATION PROTEIN"/>
    <property type="match status" value="1"/>
</dbReference>
<dbReference type="SUPFAM" id="SSF46785">
    <property type="entry name" value="Winged helix' DNA-binding domain"/>
    <property type="match status" value="1"/>
</dbReference>
<comment type="similarity">
    <text evidence="1">Belongs to the Fur family.</text>
</comment>
<evidence type="ECO:0000256" key="2">
    <source>
        <dbReference type="ARBA" id="ARBA00022491"/>
    </source>
</evidence>
<feature type="binding site" evidence="7">
    <location>
        <position position="104"/>
    </location>
    <ligand>
        <name>Zn(2+)</name>
        <dbReference type="ChEBI" id="CHEBI:29105"/>
    </ligand>
</feature>
<comment type="caution">
    <text evidence="8">The sequence shown here is derived from an EMBL/GenBank/DDBJ whole genome shotgun (WGS) entry which is preliminary data.</text>
</comment>
<dbReference type="GO" id="GO:0045892">
    <property type="term" value="P:negative regulation of DNA-templated transcription"/>
    <property type="evidence" value="ECO:0007669"/>
    <property type="project" value="TreeGrafter"/>
</dbReference>
<keyword evidence="6" id="KW-0804">Transcription</keyword>
<dbReference type="GO" id="GO:0008270">
    <property type="term" value="F:zinc ion binding"/>
    <property type="evidence" value="ECO:0007669"/>
    <property type="project" value="TreeGrafter"/>
</dbReference>
<comment type="cofactor">
    <cofactor evidence="7">
        <name>Zn(2+)</name>
        <dbReference type="ChEBI" id="CHEBI:29105"/>
    </cofactor>
    <text evidence="7">Binds 1 zinc ion per subunit.</text>
</comment>
<accession>A0A099KX62</accession>
<dbReference type="Gene3D" id="1.10.10.10">
    <property type="entry name" value="Winged helix-like DNA-binding domain superfamily/Winged helix DNA-binding domain"/>
    <property type="match status" value="1"/>
</dbReference>
<dbReference type="PANTHER" id="PTHR33202:SF6">
    <property type="entry name" value="ZINC UPTAKE REGULATION PROTEIN"/>
    <property type="match status" value="1"/>
</dbReference>
<dbReference type="InterPro" id="IPR002481">
    <property type="entry name" value="FUR"/>
</dbReference>
<dbReference type="GO" id="GO:0003700">
    <property type="term" value="F:DNA-binding transcription factor activity"/>
    <property type="evidence" value="ECO:0007669"/>
    <property type="project" value="InterPro"/>
</dbReference>
<protein>
    <submittedName>
        <fullName evidence="8">Ferric uptake regulator, Fur family</fullName>
    </submittedName>
</protein>
<keyword evidence="4" id="KW-0805">Transcription regulation</keyword>
<dbReference type="Pfam" id="PF01475">
    <property type="entry name" value="FUR"/>
    <property type="match status" value="1"/>
</dbReference>
<dbReference type="Proteomes" id="UP000029843">
    <property type="component" value="Unassembled WGS sequence"/>
</dbReference>
<evidence type="ECO:0000256" key="4">
    <source>
        <dbReference type="ARBA" id="ARBA00023015"/>
    </source>
</evidence>
<keyword evidence="5" id="KW-0238">DNA-binding</keyword>
<evidence type="ECO:0000256" key="1">
    <source>
        <dbReference type="ARBA" id="ARBA00007957"/>
    </source>
</evidence>
<dbReference type="AlphaFoldDB" id="A0A099KX62"/>
<dbReference type="GO" id="GO:0000976">
    <property type="term" value="F:transcription cis-regulatory region binding"/>
    <property type="evidence" value="ECO:0007669"/>
    <property type="project" value="TreeGrafter"/>
</dbReference>
<dbReference type="Gene3D" id="3.30.1490.190">
    <property type="match status" value="1"/>
</dbReference>
<sequence length="150" mass="17211">MEKIQAHITHAEQKCRQQGAQLTTKRKLILTALLQIDKAVSAYELIDLLEKEFKQSLAPMSIYRILSFLEKSQLVHKLNIANKYVACADIINDLPHVTSQLLFCQQCQRVDEIKLDPSKLLELDNKAKQFGYQLLSSHIELNCICNTCLR</sequence>
<dbReference type="InterPro" id="IPR043135">
    <property type="entry name" value="Fur_C"/>
</dbReference>
<feature type="binding site" evidence="7">
    <location>
        <position position="107"/>
    </location>
    <ligand>
        <name>Zn(2+)</name>
        <dbReference type="ChEBI" id="CHEBI:29105"/>
    </ligand>
</feature>
<evidence type="ECO:0000256" key="7">
    <source>
        <dbReference type="PIRSR" id="PIRSR602481-1"/>
    </source>
</evidence>
<evidence type="ECO:0000313" key="8">
    <source>
        <dbReference type="EMBL" id="KGJ95319.1"/>
    </source>
</evidence>
<dbReference type="GO" id="GO:0005829">
    <property type="term" value="C:cytosol"/>
    <property type="evidence" value="ECO:0007669"/>
    <property type="project" value="TreeGrafter"/>
</dbReference>
<dbReference type="RefSeq" id="WP_033091903.1">
    <property type="nucleotide sequence ID" value="NZ_JQED01000003.1"/>
</dbReference>
<feature type="binding site" evidence="7">
    <location>
        <position position="148"/>
    </location>
    <ligand>
        <name>Zn(2+)</name>
        <dbReference type="ChEBI" id="CHEBI:29105"/>
    </ligand>
</feature>
<organism evidence="8 9">
    <name type="scientific">Colwellia psychrerythraea</name>
    <name type="common">Vibrio psychroerythus</name>
    <dbReference type="NCBI Taxonomy" id="28229"/>
    <lineage>
        <taxon>Bacteria</taxon>
        <taxon>Pseudomonadati</taxon>
        <taxon>Pseudomonadota</taxon>
        <taxon>Gammaproteobacteria</taxon>
        <taxon>Alteromonadales</taxon>
        <taxon>Colwelliaceae</taxon>
        <taxon>Colwellia</taxon>
    </lineage>
</organism>
<dbReference type="PATRIC" id="fig|28229.4.peg.89"/>
<evidence type="ECO:0000256" key="3">
    <source>
        <dbReference type="ARBA" id="ARBA00022833"/>
    </source>
</evidence>
<dbReference type="OrthoDB" id="9801127at2"/>
<keyword evidence="2" id="KW-0678">Repressor</keyword>
<gene>
    <name evidence="8" type="ORF">ND2E_1101</name>
</gene>
<dbReference type="GO" id="GO:1900376">
    <property type="term" value="P:regulation of secondary metabolite biosynthetic process"/>
    <property type="evidence" value="ECO:0007669"/>
    <property type="project" value="TreeGrafter"/>
</dbReference>
<keyword evidence="7" id="KW-0479">Metal-binding</keyword>
<name>A0A099KX62_COLPS</name>
<dbReference type="InterPro" id="IPR036388">
    <property type="entry name" value="WH-like_DNA-bd_sf"/>
</dbReference>
<evidence type="ECO:0000313" key="9">
    <source>
        <dbReference type="Proteomes" id="UP000029843"/>
    </source>
</evidence>
<evidence type="ECO:0000256" key="5">
    <source>
        <dbReference type="ARBA" id="ARBA00023125"/>
    </source>
</evidence>
<feature type="binding site" evidence="7">
    <location>
        <position position="145"/>
    </location>
    <ligand>
        <name>Zn(2+)</name>
        <dbReference type="ChEBI" id="CHEBI:29105"/>
    </ligand>
</feature>
<dbReference type="EMBL" id="JQED01000003">
    <property type="protein sequence ID" value="KGJ95319.1"/>
    <property type="molecule type" value="Genomic_DNA"/>
</dbReference>
<keyword evidence="3 7" id="KW-0862">Zinc</keyword>
<reference evidence="8 9" key="1">
    <citation type="submission" date="2014-08" db="EMBL/GenBank/DDBJ databases">
        <title>Genomic and Phenotypic Diversity of Colwellia psychrerythraea strains from Disparate Marine Basins.</title>
        <authorList>
            <person name="Techtmann S.M."/>
            <person name="Stelling S.C."/>
            <person name="Utturkar S.M."/>
            <person name="Alshibli N."/>
            <person name="Harris A."/>
            <person name="Brown S.D."/>
            <person name="Hazen T.C."/>
        </authorList>
    </citation>
    <scope>NUCLEOTIDE SEQUENCE [LARGE SCALE GENOMIC DNA]</scope>
    <source>
        <strain evidence="8 9">ND2E</strain>
    </source>
</reference>
<proteinExistence type="inferred from homology"/>
<dbReference type="InterPro" id="IPR036390">
    <property type="entry name" value="WH_DNA-bd_sf"/>
</dbReference>